<gene>
    <name evidence="1" type="ORF">B0H16DRAFT_256491</name>
</gene>
<sequence length="150" mass="17242">MTSGAATRSCRTYLFILLPGLRSASNASQESEEIRVEIAYLRLAEFFIRKGEGLAQNPERRKYFDTALRPHWEAERYTMNRYAGLNGLEVCISEWPALTLKASEEQLEIDQGSINNARQKWRRKSRNAVVEEKRAVLELRYIHAPSPVPS</sequence>
<dbReference type="AlphaFoldDB" id="A0AAD7JQ15"/>
<name>A0AAD7JQ15_9AGAR</name>
<dbReference type="EMBL" id="JARKIB010000018">
    <property type="protein sequence ID" value="KAJ7769472.1"/>
    <property type="molecule type" value="Genomic_DNA"/>
</dbReference>
<accession>A0AAD7JQ15</accession>
<keyword evidence="2" id="KW-1185">Reference proteome</keyword>
<evidence type="ECO:0000313" key="2">
    <source>
        <dbReference type="Proteomes" id="UP001215598"/>
    </source>
</evidence>
<evidence type="ECO:0000313" key="1">
    <source>
        <dbReference type="EMBL" id="KAJ7769472.1"/>
    </source>
</evidence>
<comment type="caution">
    <text evidence="1">The sequence shown here is derived from an EMBL/GenBank/DDBJ whole genome shotgun (WGS) entry which is preliminary data.</text>
</comment>
<organism evidence="1 2">
    <name type="scientific">Mycena metata</name>
    <dbReference type="NCBI Taxonomy" id="1033252"/>
    <lineage>
        <taxon>Eukaryota</taxon>
        <taxon>Fungi</taxon>
        <taxon>Dikarya</taxon>
        <taxon>Basidiomycota</taxon>
        <taxon>Agaricomycotina</taxon>
        <taxon>Agaricomycetes</taxon>
        <taxon>Agaricomycetidae</taxon>
        <taxon>Agaricales</taxon>
        <taxon>Marasmiineae</taxon>
        <taxon>Mycenaceae</taxon>
        <taxon>Mycena</taxon>
    </lineage>
</organism>
<protein>
    <submittedName>
        <fullName evidence="1">Uncharacterized protein</fullName>
    </submittedName>
</protein>
<dbReference type="Proteomes" id="UP001215598">
    <property type="component" value="Unassembled WGS sequence"/>
</dbReference>
<proteinExistence type="predicted"/>
<reference evidence="1" key="1">
    <citation type="submission" date="2023-03" db="EMBL/GenBank/DDBJ databases">
        <title>Massive genome expansion in bonnet fungi (Mycena s.s.) driven by repeated elements and novel gene families across ecological guilds.</title>
        <authorList>
            <consortium name="Lawrence Berkeley National Laboratory"/>
            <person name="Harder C.B."/>
            <person name="Miyauchi S."/>
            <person name="Viragh M."/>
            <person name="Kuo A."/>
            <person name="Thoen E."/>
            <person name="Andreopoulos B."/>
            <person name="Lu D."/>
            <person name="Skrede I."/>
            <person name="Drula E."/>
            <person name="Henrissat B."/>
            <person name="Morin E."/>
            <person name="Kohler A."/>
            <person name="Barry K."/>
            <person name="LaButti K."/>
            <person name="Morin E."/>
            <person name="Salamov A."/>
            <person name="Lipzen A."/>
            <person name="Mereny Z."/>
            <person name="Hegedus B."/>
            <person name="Baldrian P."/>
            <person name="Stursova M."/>
            <person name="Weitz H."/>
            <person name="Taylor A."/>
            <person name="Grigoriev I.V."/>
            <person name="Nagy L.G."/>
            <person name="Martin F."/>
            <person name="Kauserud H."/>
        </authorList>
    </citation>
    <scope>NUCLEOTIDE SEQUENCE</scope>
    <source>
        <strain evidence="1">CBHHK182m</strain>
    </source>
</reference>